<dbReference type="GO" id="GO:0071555">
    <property type="term" value="P:cell wall organization"/>
    <property type="evidence" value="ECO:0007669"/>
    <property type="project" value="TreeGrafter"/>
</dbReference>
<feature type="transmembrane region" description="Helical" evidence="6">
    <location>
        <begin position="145"/>
        <end position="165"/>
    </location>
</feature>
<dbReference type="PANTHER" id="PTHR22926">
    <property type="entry name" value="PHOSPHO-N-ACETYLMURAMOYL-PENTAPEPTIDE-TRANSFERASE"/>
    <property type="match status" value="1"/>
</dbReference>
<feature type="transmembrane region" description="Helical" evidence="6">
    <location>
        <begin position="215"/>
        <end position="233"/>
    </location>
</feature>
<dbReference type="GO" id="GO:0016780">
    <property type="term" value="F:phosphotransferase activity, for other substituted phosphate groups"/>
    <property type="evidence" value="ECO:0007669"/>
    <property type="project" value="InterPro"/>
</dbReference>
<dbReference type="Pfam" id="PF00953">
    <property type="entry name" value="Glycos_transf_4"/>
    <property type="match status" value="1"/>
</dbReference>
<evidence type="ECO:0000256" key="2">
    <source>
        <dbReference type="ARBA" id="ARBA00022679"/>
    </source>
</evidence>
<dbReference type="EMBL" id="PCRO01000002">
    <property type="protein sequence ID" value="PIP23148.1"/>
    <property type="molecule type" value="Genomic_DNA"/>
</dbReference>
<keyword evidence="5 6" id="KW-0472">Membrane</keyword>
<evidence type="ECO:0000256" key="6">
    <source>
        <dbReference type="SAM" id="Phobius"/>
    </source>
</evidence>
<evidence type="ECO:0000313" key="8">
    <source>
        <dbReference type="Proteomes" id="UP000229976"/>
    </source>
</evidence>
<dbReference type="Proteomes" id="UP000229976">
    <property type="component" value="Unassembled WGS sequence"/>
</dbReference>
<keyword evidence="4 6" id="KW-1133">Transmembrane helix</keyword>
<keyword evidence="2" id="KW-0808">Transferase</keyword>
<comment type="subcellular location">
    <subcellularLocation>
        <location evidence="1">Membrane</location>
        <topology evidence="1">Multi-pass membrane protein</topology>
    </subcellularLocation>
</comment>
<feature type="transmembrane region" description="Helical" evidence="6">
    <location>
        <begin position="188"/>
        <end position="208"/>
    </location>
</feature>
<dbReference type="InterPro" id="IPR000715">
    <property type="entry name" value="Glycosyl_transferase_4"/>
</dbReference>
<feature type="transmembrane region" description="Helical" evidence="6">
    <location>
        <begin position="114"/>
        <end position="133"/>
    </location>
</feature>
<keyword evidence="3 6" id="KW-0812">Transmembrane</keyword>
<gene>
    <name evidence="7" type="ORF">COX37_00040</name>
</gene>
<evidence type="ECO:0000256" key="4">
    <source>
        <dbReference type="ARBA" id="ARBA00022989"/>
    </source>
</evidence>
<sequence>MVSDFTFDVIKIFLISFLSCLVAFFIAPQLLKFLNKVQFWKKKARTKTITGEEATVFHSLHKEREVSIPRGGGLLIWVSVLLVSLSLLILSGITDVWRINELNFLSERETLLPLFALIVASIIGLVDDILTVYGKGRYIAGGIGFAKRLALVSLVGLVGGLWFLFKLQWTSIHVPLIGDFPGGIDLDLGVWFVLLFILVTVGSWAGGVIDGLDGLAGGVFSIIFGAFAIISFSQGKADLAALCLAISGTLFAFLWFNIPPARFYMGETGILGLTSTMAVVAFLTDSVMVLPIIAGLLVLEVGTMVIQLLSKKFRHKKIWLSTPIHHHFEALGWPAYQVTMRFWIIGVVLAILGVSIRLLG</sequence>
<evidence type="ECO:0008006" key="9">
    <source>
        <dbReference type="Google" id="ProtNLM"/>
    </source>
</evidence>
<feature type="transmembrane region" description="Helical" evidence="6">
    <location>
        <begin position="263"/>
        <end position="283"/>
    </location>
</feature>
<proteinExistence type="predicted"/>
<dbReference type="GO" id="GO:0005886">
    <property type="term" value="C:plasma membrane"/>
    <property type="evidence" value="ECO:0007669"/>
    <property type="project" value="TreeGrafter"/>
</dbReference>
<feature type="transmembrane region" description="Helical" evidence="6">
    <location>
        <begin position="342"/>
        <end position="359"/>
    </location>
</feature>
<dbReference type="GO" id="GO:0044038">
    <property type="term" value="P:cell wall macromolecule biosynthetic process"/>
    <property type="evidence" value="ECO:0007669"/>
    <property type="project" value="TreeGrafter"/>
</dbReference>
<comment type="caution">
    <text evidence="7">The sequence shown here is derived from an EMBL/GenBank/DDBJ whole genome shotgun (WGS) entry which is preliminary data.</text>
</comment>
<feature type="transmembrane region" description="Helical" evidence="6">
    <location>
        <begin position="239"/>
        <end position="256"/>
    </location>
</feature>
<evidence type="ECO:0000256" key="3">
    <source>
        <dbReference type="ARBA" id="ARBA00022692"/>
    </source>
</evidence>
<evidence type="ECO:0000256" key="1">
    <source>
        <dbReference type="ARBA" id="ARBA00004141"/>
    </source>
</evidence>
<dbReference type="PANTHER" id="PTHR22926:SF5">
    <property type="entry name" value="PHOSPHO-N-ACETYLMURAMOYL-PENTAPEPTIDE-TRANSFERASE HOMOLOG"/>
    <property type="match status" value="1"/>
</dbReference>
<dbReference type="AlphaFoldDB" id="A0A2G9YV81"/>
<feature type="transmembrane region" description="Helical" evidence="6">
    <location>
        <begin position="289"/>
        <end position="309"/>
    </location>
</feature>
<evidence type="ECO:0000313" key="7">
    <source>
        <dbReference type="EMBL" id="PIP23148.1"/>
    </source>
</evidence>
<feature type="transmembrane region" description="Helical" evidence="6">
    <location>
        <begin position="74"/>
        <end position="94"/>
    </location>
</feature>
<protein>
    <recommendedName>
        <fullName evidence="9">Phospho-N-acetylmuramoyl-pentapeptide-transferase</fullName>
    </recommendedName>
</protein>
<feature type="transmembrane region" description="Helical" evidence="6">
    <location>
        <begin position="12"/>
        <end position="34"/>
    </location>
</feature>
<reference evidence="7 8" key="1">
    <citation type="submission" date="2017-09" db="EMBL/GenBank/DDBJ databases">
        <title>Depth-based differentiation of microbial function through sediment-hosted aquifers and enrichment of novel symbionts in the deep terrestrial subsurface.</title>
        <authorList>
            <person name="Probst A.J."/>
            <person name="Ladd B."/>
            <person name="Jarett J.K."/>
            <person name="Geller-Mcgrath D.E."/>
            <person name="Sieber C.M."/>
            <person name="Emerson J.B."/>
            <person name="Anantharaman K."/>
            <person name="Thomas B.C."/>
            <person name="Malmstrom R."/>
            <person name="Stieglmeier M."/>
            <person name="Klingl A."/>
            <person name="Woyke T."/>
            <person name="Ryan C.M."/>
            <person name="Banfield J.F."/>
        </authorList>
    </citation>
    <scope>NUCLEOTIDE SEQUENCE [LARGE SCALE GENOMIC DNA]</scope>
    <source>
        <strain evidence="7">CG23_combo_of_CG06-09_8_20_14_all_39_17</strain>
    </source>
</reference>
<name>A0A2G9YV81_9BACT</name>
<organism evidence="7 8">
    <name type="scientific">Candidatus Nealsonbacteria bacterium CG23_combo_of_CG06-09_8_20_14_all_39_17</name>
    <dbReference type="NCBI Taxonomy" id="1974722"/>
    <lineage>
        <taxon>Bacteria</taxon>
        <taxon>Candidatus Nealsoniibacteriota</taxon>
    </lineage>
</organism>
<evidence type="ECO:0000256" key="5">
    <source>
        <dbReference type="ARBA" id="ARBA00023136"/>
    </source>
</evidence>
<accession>A0A2G9YV81</accession>